<evidence type="ECO:0000313" key="1">
    <source>
        <dbReference type="EMBL" id="MBS9523454.1"/>
    </source>
</evidence>
<dbReference type="EMBL" id="JAHCMY010000002">
    <property type="protein sequence ID" value="MBS9523454.1"/>
    <property type="molecule type" value="Genomic_DNA"/>
</dbReference>
<evidence type="ECO:0000313" key="2">
    <source>
        <dbReference type="Proteomes" id="UP001319104"/>
    </source>
</evidence>
<dbReference type="RefSeq" id="WP_213944344.1">
    <property type="nucleotide sequence ID" value="NZ_JAHCMY010000002.1"/>
</dbReference>
<keyword evidence="1" id="KW-0489">Methyltransferase</keyword>
<sequence>MSTATCQVCQNQTGNQEFTVKEHMFGTLEAFPYLRCSQCGTIQQIDPPQDLSPYYSDKYYSFVCLNQSNSLKRVLKKIRLSAYQLFPIKALEPVYGAWFRKLNLNYDDKIADIGCGSGQLIYELYCGGYRDLTGFDPFMKSPAQINESVKLERKSVFEIDEKYDCVMMHHAFEHMDRPLEVLRQAHRILKPKGQLIIRIPVADAEVWKRYGAEWVQLDAPRHLFIHSEQGMKMLGESAGLTLGSVIYDSTSFQFWASELCKRNIAHYQADPLEHFDKETLKAWEKEAMKLNKAKKGDQAAFYFRKL</sequence>
<keyword evidence="2" id="KW-1185">Reference proteome</keyword>
<reference evidence="1 2" key="1">
    <citation type="submission" date="2021-05" db="EMBL/GenBank/DDBJ databases">
        <authorList>
            <person name="Zhang Z.D."/>
            <person name="Osman G."/>
        </authorList>
    </citation>
    <scope>NUCLEOTIDE SEQUENCE [LARGE SCALE GENOMIC DNA]</scope>
    <source>
        <strain evidence="1 2">KCTC 32217</strain>
    </source>
</reference>
<dbReference type="GO" id="GO:0008168">
    <property type="term" value="F:methyltransferase activity"/>
    <property type="evidence" value="ECO:0007669"/>
    <property type="project" value="UniProtKB-KW"/>
</dbReference>
<accession>A0AAP2CH22</accession>
<dbReference type="AlphaFoldDB" id="A0AAP2CH22"/>
<dbReference type="Gene3D" id="3.40.50.150">
    <property type="entry name" value="Vaccinia Virus protein VP39"/>
    <property type="match status" value="1"/>
</dbReference>
<dbReference type="Pfam" id="PF13489">
    <property type="entry name" value="Methyltransf_23"/>
    <property type="match status" value="1"/>
</dbReference>
<dbReference type="SUPFAM" id="SSF53335">
    <property type="entry name" value="S-adenosyl-L-methionine-dependent methyltransferases"/>
    <property type="match status" value="1"/>
</dbReference>
<dbReference type="InterPro" id="IPR029063">
    <property type="entry name" value="SAM-dependent_MTases_sf"/>
</dbReference>
<dbReference type="CDD" id="cd02440">
    <property type="entry name" value="AdoMet_MTases"/>
    <property type="match status" value="1"/>
</dbReference>
<protein>
    <submittedName>
        <fullName evidence="1">Class I SAM-dependent methyltransferase</fullName>
    </submittedName>
</protein>
<name>A0AAP2CH22_9BACT</name>
<organism evidence="1 2">
    <name type="scientific">Litoribacter ruber</name>
    <dbReference type="NCBI Taxonomy" id="702568"/>
    <lineage>
        <taxon>Bacteria</taxon>
        <taxon>Pseudomonadati</taxon>
        <taxon>Bacteroidota</taxon>
        <taxon>Cytophagia</taxon>
        <taxon>Cytophagales</taxon>
        <taxon>Cyclobacteriaceae</taxon>
        <taxon>Litoribacter</taxon>
    </lineage>
</organism>
<dbReference type="Proteomes" id="UP001319104">
    <property type="component" value="Unassembled WGS sequence"/>
</dbReference>
<proteinExistence type="predicted"/>
<dbReference type="GO" id="GO:0032259">
    <property type="term" value="P:methylation"/>
    <property type="evidence" value="ECO:0007669"/>
    <property type="project" value="UniProtKB-KW"/>
</dbReference>
<gene>
    <name evidence="1" type="ORF">KI659_05410</name>
</gene>
<keyword evidence="1" id="KW-0808">Transferase</keyword>
<comment type="caution">
    <text evidence="1">The sequence shown here is derived from an EMBL/GenBank/DDBJ whole genome shotgun (WGS) entry which is preliminary data.</text>
</comment>